<proteinExistence type="predicted"/>
<dbReference type="GO" id="GO:0008474">
    <property type="term" value="F:palmitoyl-(protein) hydrolase activity"/>
    <property type="evidence" value="ECO:0007669"/>
    <property type="project" value="TreeGrafter"/>
</dbReference>
<dbReference type="EMBL" id="KZ819224">
    <property type="protein sequence ID" value="PWY97043.1"/>
    <property type="molecule type" value="Genomic_DNA"/>
</dbReference>
<dbReference type="AlphaFoldDB" id="A0A317XF54"/>
<dbReference type="Gene3D" id="3.40.50.1820">
    <property type="entry name" value="alpha/beta hydrolase"/>
    <property type="match status" value="1"/>
</dbReference>
<accession>A0A317XF54</accession>
<keyword evidence="4" id="KW-0378">Hydrolase</keyword>
<dbReference type="InterPro" id="IPR029058">
    <property type="entry name" value="AB_hydrolase_fold"/>
</dbReference>
<feature type="compositionally biased region" description="Basic and acidic residues" evidence="1">
    <location>
        <begin position="382"/>
        <end position="402"/>
    </location>
</feature>
<dbReference type="GO" id="GO:0016020">
    <property type="term" value="C:membrane"/>
    <property type="evidence" value="ECO:0007669"/>
    <property type="project" value="TreeGrafter"/>
</dbReference>
<name>A0A317XF54_9BASI</name>
<dbReference type="Proteomes" id="UP000246740">
    <property type="component" value="Unassembled WGS sequence"/>
</dbReference>
<sequence length="417" mass="45385">MGYLPSFGSVLRVVGGVLVVSLISTAGLLYRYQTSLIYPSSFPSGSRAQVSTPDEYDLPYHEHELVTPDAEKVRVFVMLQGTKLATARPSRSSGSNQDGDQSEDRKSTSTQTGRVQLDHFDPELAKTRPTVLFLHANAGNMGHRLPIAAVFFKRFGCNVVMLSYRGYGFSSGSPSERGIKIDTQTTLDFIRAHPSLSPTVLVAYGQSIGGAIAIDLAARNPASVHALLLENTFLSIPELIPHVLPPVRPFAFLCREFWNSGIAITKISEKVPVLFLSGRQDELVPSAHMDALFGLCRSAIKAFKQFPSGTHNDTCIQPRYFEYISEFLLAHVVGLVRDRDIDEKGEDADGLQQGAAELDVGEAQKTGPTAQSERASGDEADDWVKMSHSEVIDAAKDVKSHAVEQGQAPTLSRAPEL</sequence>
<dbReference type="InParanoid" id="A0A317XF54"/>
<dbReference type="PANTHER" id="PTHR12277:SF81">
    <property type="entry name" value="PROTEIN ABHD13"/>
    <property type="match status" value="1"/>
</dbReference>
<evidence type="ECO:0000313" key="4">
    <source>
        <dbReference type="EMBL" id="PWY97043.1"/>
    </source>
</evidence>
<dbReference type="PANTHER" id="PTHR12277">
    <property type="entry name" value="ALPHA/BETA HYDROLASE DOMAIN-CONTAINING PROTEIN"/>
    <property type="match status" value="1"/>
</dbReference>
<dbReference type="STRING" id="1882483.A0A317XF54"/>
<evidence type="ECO:0000313" key="5">
    <source>
        <dbReference type="Proteomes" id="UP000246740"/>
    </source>
</evidence>
<dbReference type="SUPFAM" id="SSF53474">
    <property type="entry name" value="alpha/beta-Hydrolases"/>
    <property type="match status" value="1"/>
</dbReference>
<evidence type="ECO:0000256" key="2">
    <source>
        <dbReference type="SAM" id="Phobius"/>
    </source>
</evidence>
<feature type="domain" description="AB hydrolase-1" evidence="3">
    <location>
        <begin position="129"/>
        <end position="237"/>
    </location>
</feature>
<feature type="compositionally biased region" description="Polar residues" evidence="1">
    <location>
        <begin position="89"/>
        <end position="99"/>
    </location>
</feature>
<feature type="transmembrane region" description="Helical" evidence="2">
    <location>
        <begin position="6"/>
        <end position="30"/>
    </location>
</feature>
<feature type="region of interest" description="Disordered" evidence="1">
    <location>
        <begin position="356"/>
        <end position="417"/>
    </location>
</feature>
<keyword evidence="2" id="KW-1133">Transmembrane helix</keyword>
<dbReference type="Pfam" id="PF00561">
    <property type="entry name" value="Abhydrolase_1"/>
    <property type="match status" value="1"/>
</dbReference>
<keyword evidence="5" id="KW-1185">Reference proteome</keyword>
<dbReference type="OrthoDB" id="10249433at2759"/>
<evidence type="ECO:0000256" key="1">
    <source>
        <dbReference type="SAM" id="MobiDB-lite"/>
    </source>
</evidence>
<keyword evidence="2" id="KW-0472">Membrane</keyword>
<evidence type="ECO:0000259" key="3">
    <source>
        <dbReference type="Pfam" id="PF00561"/>
    </source>
</evidence>
<protein>
    <submittedName>
        <fullName evidence="4">Alpha/beta-hydrolase</fullName>
    </submittedName>
</protein>
<keyword evidence="2" id="KW-0812">Transmembrane</keyword>
<organism evidence="4 5">
    <name type="scientific">Testicularia cyperi</name>
    <dbReference type="NCBI Taxonomy" id="1882483"/>
    <lineage>
        <taxon>Eukaryota</taxon>
        <taxon>Fungi</taxon>
        <taxon>Dikarya</taxon>
        <taxon>Basidiomycota</taxon>
        <taxon>Ustilaginomycotina</taxon>
        <taxon>Ustilaginomycetes</taxon>
        <taxon>Ustilaginales</taxon>
        <taxon>Anthracoideaceae</taxon>
        <taxon>Testicularia</taxon>
    </lineage>
</organism>
<feature type="region of interest" description="Disordered" evidence="1">
    <location>
        <begin position="86"/>
        <end position="120"/>
    </location>
</feature>
<dbReference type="FunCoup" id="A0A317XF54">
    <property type="interactions" value="134"/>
</dbReference>
<gene>
    <name evidence="4" type="ORF">BCV70DRAFT_203207</name>
</gene>
<dbReference type="InterPro" id="IPR000073">
    <property type="entry name" value="AB_hydrolase_1"/>
</dbReference>
<reference evidence="4 5" key="1">
    <citation type="journal article" date="2018" name="Mol. Biol. Evol.">
        <title>Broad Genomic Sampling Reveals a Smut Pathogenic Ancestry of the Fungal Clade Ustilaginomycotina.</title>
        <authorList>
            <person name="Kijpornyongpan T."/>
            <person name="Mondo S.J."/>
            <person name="Barry K."/>
            <person name="Sandor L."/>
            <person name="Lee J."/>
            <person name="Lipzen A."/>
            <person name="Pangilinan J."/>
            <person name="LaButti K."/>
            <person name="Hainaut M."/>
            <person name="Henrissat B."/>
            <person name="Grigoriev I.V."/>
            <person name="Spatafora J.W."/>
            <person name="Aime M.C."/>
        </authorList>
    </citation>
    <scope>NUCLEOTIDE SEQUENCE [LARGE SCALE GENOMIC DNA]</scope>
    <source>
        <strain evidence="4 5">MCA 3645</strain>
    </source>
</reference>